<accession>A0ABR3EP07</accession>
<feature type="coiled-coil region" evidence="1">
    <location>
        <begin position="125"/>
        <end position="226"/>
    </location>
</feature>
<dbReference type="Proteomes" id="UP001465976">
    <property type="component" value="Unassembled WGS sequence"/>
</dbReference>
<sequence>MPGAVPFSEIRDAGNTFSRKRCRLSPELSSKRQKRDCAVKAETLLSDHYSTSFEDSQIPSQLWYSEEFQSQGMLQNTVKEEPIPSSLHTVPSAPPAEPTEMKPKKKAERVELNSMTLVSDSDTTILQLQTDLNRAESSVRLLRAQLDQERQAASSKEDRYVNQLAQLELDLTEARVDKVIAEKLREKKALEVREQREQRQALERKMRVLERERDSAVVVKQDVERELRGLKAKLTSLLK</sequence>
<dbReference type="EMBL" id="JBAHYK010002663">
    <property type="protein sequence ID" value="KAL0564629.1"/>
    <property type="molecule type" value="Genomic_DNA"/>
</dbReference>
<protein>
    <submittedName>
        <fullName evidence="3">Uncharacterized protein</fullName>
    </submittedName>
</protein>
<proteinExistence type="predicted"/>
<evidence type="ECO:0000313" key="3">
    <source>
        <dbReference type="EMBL" id="KAL0564629.1"/>
    </source>
</evidence>
<evidence type="ECO:0000256" key="1">
    <source>
        <dbReference type="SAM" id="Coils"/>
    </source>
</evidence>
<reference evidence="3 4" key="1">
    <citation type="submission" date="2024-02" db="EMBL/GenBank/DDBJ databases">
        <title>A draft genome for the cacao thread blight pathogen Marasmius crinis-equi.</title>
        <authorList>
            <person name="Cohen S.P."/>
            <person name="Baruah I.K."/>
            <person name="Amoako-Attah I."/>
            <person name="Bukari Y."/>
            <person name="Meinhardt L.W."/>
            <person name="Bailey B.A."/>
        </authorList>
    </citation>
    <scope>NUCLEOTIDE SEQUENCE [LARGE SCALE GENOMIC DNA]</scope>
    <source>
        <strain evidence="3 4">GH-76</strain>
    </source>
</reference>
<gene>
    <name evidence="3" type="ORF">V5O48_017415</name>
</gene>
<organism evidence="3 4">
    <name type="scientific">Marasmius crinis-equi</name>
    <dbReference type="NCBI Taxonomy" id="585013"/>
    <lineage>
        <taxon>Eukaryota</taxon>
        <taxon>Fungi</taxon>
        <taxon>Dikarya</taxon>
        <taxon>Basidiomycota</taxon>
        <taxon>Agaricomycotina</taxon>
        <taxon>Agaricomycetes</taxon>
        <taxon>Agaricomycetidae</taxon>
        <taxon>Agaricales</taxon>
        <taxon>Marasmiineae</taxon>
        <taxon>Marasmiaceae</taxon>
        <taxon>Marasmius</taxon>
    </lineage>
</organism>
<evidence type="ECO:0000256" key="2">
    <source>
        <dbReference type="SAM" id="MobiDB-lite"/>
    </source>
</evidence>
<feature type="region of interest" description="Disordered" evidence="2">
    <location>
        <begin position="84"/>
        <end position="106"/>
    </location>
</feature>
<keyword evidence="4" id="KW-1185">Reference proteome</keyword>
<name>A0ABR3EP07_9AGAR</name>
<comment type="caution">
    <text evidence="3">The sequence shown here is derived from an EMBL/GenBank/DDBJ whole genome shotgun (WGS) entry which is preliminary data.</text>
</comment>
<keyword evidence="1" id="KW-0175">Coiled coil</keyword>
<evidence type="ECO:0000313" key="4">
    <source>
        <dbReference type="Proteomes" id="UP001465976"/>
    </source>
</evidence>